<sequence>MQAIVIDLNQADAYLSLPDGTNVNIAITRLPTNVKVGKKVHLNPSNSIMENYRINGLL</sequence>
<reference evidence="1 2" key="1">
    <citation type="journal article" date="2024" name="Int. J. Syst. Evol. Microbiol.">
        <title>Clostridium omnivorum sp. nov., isolated from anoxic soil under the treatment of reductive soil disinfestation.</title>
        <authorList>
            <person name="Ueki A."/>
            <person name="Tonouchi A."/>
            <person name="Kaku N."/>
            <person name="Honma S."/>
            <person name="Ueki K."/>
        </authorList>
    </citation>
    <scope>NUCLEOTIDE SEQUENCE [LARGE SCALE GENOMIC DNA]</scope>
    <source>
        <strain evidence="1 2">E14</strain>
    </source>
</reference>
<gene>
    <name evidence="1" type="ORF">bsdE14_24210</name>
</gene>
<accession>A0ABQ5N7A5</accession>
<proteinExistence type="predicted"/>
<keyword evidence="2" id="KW-1185">Reference proteome</keyword>
<evidence type="ECO:0000313" key="1">
    <source>
        <dbReference type="EMBL" id="GLC31011.1"/>
    </source>
</evidence>
<evidence type="ECO:0000313" key="2">
    <source>
        <dbReference type="Proteomes" id="UP001208567"/>
    </source>
</evidence>
<dbReference type="Proteomes" id="UP001208567">
    <property type="component" value="Unassembled WGS sequence"/>
</dbReference>
<comment type="caution">
    <text evidence="1">The sequence shown here is derived from an EMBL/GenBank/DDBJ whole genome shotgun (WGS) entry which is preliminary data.</text>
</comment>
<organism evidence="1 2">
    <name type="scientific">Clostridium omnivorum</name>
    <dbReference type="NCBI Taxonomy" id="1604902"/>
    <lineage>
        <taxon>Bacteria</taxon>
        <taxon>Bacillati</taxon>
        <taxon>Bacillota</taxon>
        <taxon>Clostridia</taxon>
        <taxon>Eubacteriales</taxon>
        <taxon>Clostridiaceae</taxon>
        <taxon>Clostridium</taxon>
    </lineage>
</organism>
<name>A0ABQ5N7A5_9CLOT</name>
<protein>
    <submittedName>
        <fullName evidence="1">Uncharacterized protein</fullName>
    </submittedName>
</protein>
<dbReference type="RefSeq" id="WP_264850289.1">
    <property type="nucleotide sequence ID" value="NZ_BRXR01000001.1"/>
</dbReference>
<dbReference type="EMBL" id="BRXR01000001">
    <property type="protein sequence ID" value="GLC31011.1"/>
    <property type="molecule type" value="Genomic_DNA"/>
</dbReference>